<keyword evidence="1" id="KW-0812">Transmembrane</keyword>
<accession>A0A803PCS0</accession>
<dbReference type="EnsemblPlants" id="evm.model.04.1367">
    <property type="protein sequence ID" value="cds.evm.model.04.1367"/>
    <property type="gene ID" value="evm.TU.04.1367"/>
</dbReference>
<feature type="transmembrane region" description="Helical" evidence="1">
    <location>
        <begin position="6"/>
        <end position="26"/>
    </location>
</feature>
<evidence type="ECO:0000256" key="1">
    <source>
        <dbReference type="SAM" id="Phobius"/>
    </source>
</evidence>
<dbReference type="Proteomes" id="UP000596661">
    <property type="component" value="Chromosome 4"/>
</dbReference>
<sequence length="151" mass="16283">MWSLGSIIPSYIFINGNTIFFGISTKAMASRKGDSVKLLGRIFLIGVGNPGILWIMVSMPSSFRGIIRSINSSWVGATFTPAFTMEGVKSIIALFTIVRDCWFREPSGTIRLVELTAGGMANEMTAGGMADELFFGGMVDLIDLGGMVDLK</sequence>
<keyword evidence="3" id="KW-1185">Reference proteome</keyword>
<reference evidence="2" key="2">
    <citation type="submission" date="2021-03" db="UniProtKB">
        <authorList>
            <consortium name="EnsemblPlants"/>
        </authorList>
    </citation>
    <scope>IDENTIFICATION</scope>
</reference>
<evidence type="ECO:0000313" key="2">
    <source>
        <dbReference type="EnsemblPlants" id="cds.evm.model.04.1367"/>
    </source>
</evidence>
<dbReference type="AlphaFoldDB" id="A0A803PCS0"/>
<dbReference type="Gramene" id="evm.model.04.1367">
    <property type="protein sequence ID" value="cds.evm.model.04.1367"/>
    <property type="gene ID" value="evm.TU.04.1367"/>
</dbReference>
<evidence type="ECO:0000313" key="3">
    <source>
        <dbReference type="Proteomes" id="UP000596661"/>
    </source>
</evidence>
<dbReference type="EMBL" id="UZAU01000387">
    <property type="status" value="NOT_ANNOTATED_CDS"/>
    <property type="molecule type" value="Genomic_DNA"/>
</dbReference>
<name>A0A803PCS0_CANSA</name>
<keyword evidence="1" id="KW-1133">Transmembrane helix</keyword>
<proteinExistence type="predicted"/>
<organism evidence="2 3">
    <name type="scientific">Cannabis sativa</name>
    <name type="common">Hemp</name>
    <name type="synonym">Marijuana</name>
    <dbReference type="NCBI Taxonomy" id="3483"/>
    <lineage>
        <taxon>Eukaryota</taxon>
        <taxon>Viridiplantae</taxon>
        <taxon>Streptophyta</taxon>
        <taxon>Embryophyta</taxon>
        <taxon>Tracheophyta</taxon>
        <taxon>Spermatophyta</taxon>
        <taxon>Magnoliopsida</taxon>
        <taxon>eudicotyledons</taxon>
        <taxon>Gunneridae</taxon>
        <taxon>Pentapetalae</taxon>
        <taxon>rosids</taxon>
        <taxon>fabids</taxon>
        <taxon>Rosales</taxon>
        <taxon>Cannabaceae</taxon>
        <taxon>Cannabis</taxon>
    </lineage>
</organism>
<feature type="transmembrane region" description="Helical" evidence="1">
    <location>
        <begin position="38"/>
        <end position="57"/>
    </location>
</feature>
<keyword evidence="1" id="KW-0472">Membrane</keyword>
<reference evidence="2" key="1">
    <citation type="submission" date="2018-11" db="EMBL/GenBank/DDBJ databases">
        <authorList>
            <person name="Grassa J C."/>
        </authorList>
    </citation>
    <scope>NUCLEOTIDE SEQUENCE [LARGE SCALE GENOMIC DNA]</scope>
</reference>
<protein>
    <submittedName>
        <fullName evidence="2">Uncharacterized protein</fullName>
    </submittedName>
</protein>